<dbReference type="NCBIfam" id="TIGR03404">
    <property type="entry name" value="bicupin_oxalic"/>
    <property type="match status" value="1"/>
</dbReference>
<dbReference type="Proteomes" id="UP000606490">
    <property type="component" value="Unassembled WGS sequence"/>
</dbReference>
<dbReference type="InterPro" id="IPR011051">
    <property type="entry name" value="RmlC_Cupin_sf"/>
</dbReference>
<proteinExistence type="predicted"/>
<accession>A0ABS1VDA3</accession>
<dbReference type="Gene3D" id="2.60.120.10">
    <property type="entry name" value="Jelly Rolls"/>
    <property type="match status" value="2"/>
</dbReference>
<reference evidence="3 4" key="1">
    <citation type="submission" date="2021-01" db="EMBL/GenBank/DDBJ databases">
        <title>Belnapia mucosa sp. nov. and Belnapia arida sp. nov., isolated from the Tabernas Desert (Almeria, Spain).</title>
        <authorList>
            <person name="Molina-Menor E."/>
            <person name="Vidal-Verdu A."/>
            <person name="Calonge A."/>
            <person name="Satari L."/>
            <person name="Pereto Magraner J."/>
            <person name="Porcar Miralles M."/>
        </authorList>
    </citation>
    <scope>NUCLEOTIDE SEQUENCE [LARGE SCALE GENOMIC DNA]</scope>
    <source>
        <strain evidence="3 4">T6</strain>
    </source>
</reference>
<feature type="domain" description="Cupin type-1" evidence="2">
    <location>
        <begin position="3"/>
        <end position="124"/>
    </location>
</feature>
<keyword evidence="1" id="KW-0479">Metal-binding</keyword>
<dbReference type="InterPro" id="IPR017774">
    <property type="entry name" value="Bicupin_oxalate_deCO2ase/Oxase"/>
</dbReference>
<name>A0ABS1VDA3_9PROT</name>
<dbReference type="Pfam" id="PF00190">
    <property type="entry name" value="Cupin_1"/>
    <property type="match status" value="2"/>
</dbReference>
<dbReference type="CDD" id="cd20304">
    <property type="entry name" value="cupin_OxDC_N"/>
    <property type="match status" value="1"/>
</dbReference>
<dbReference type="RefSeq" id="WP_202828854.1">
    <property type="nucleotide sequence ID" value="NZ_JAEUXJ010000026.1"/>
</dbReference>
<evidence type="ECO:0000313" key="3">
    <source>
        <dbReference type="EMBL" id="MBL6459096.1"/>
    </source>
</evidence>
<dbReference type="InterPro" id="IPR014710">
    <property type="entry name" value="RmlC-like_jellyroll"/>
</dbReference>
<protein>
    <submittedName>
        <fullName evidence="3">Cupin domain-containing protein</fullName>
    </submittedName>
</protein>
<dbReference type="InterPro" id="IPR051610">
    <property type="entry name" value="GPI/OXD"/>
</dbReference>
<dbReference type="EMBL" id="JAEUXJ010000026">
    <property type="protein sequence ID" value="MBL6459096.1"/>
    <property type="molecule type" value="Genomic_DNA"/>
</dbReference>
<dbReference type="SMART" id="SM00835">
    <property type="entry name" value="Cupin_1"/>
    <property type="match status" value="1"/>
</dbReference>
<organism evidence="3 4">
    <name type="scientific">Belnapia mucosa</name>
    <dbReference type="NCBI Taxonomy" id="2804532"/>
    <lineage>
        <taxon>Bacteria</taxon>
        <taxon>Pseudomonadati</taxon>
        <taxon>Pseudomonadota</taxon>
        <taxon>Alphaproteobacteria</taxon>
        <taxon>Acetobacterales</taxon>
        <taxon>Roseomonadaceae</taxon>
        <taxon>Belnapia</taxon>
    </lineage>
</organism>
<evidence type="ECO:0000256" key="1">
    <source>
        <dbReference type="ARBA" id="ARBA00022723"/>
    </source>
</evidence>
<dbReference type="PANTHER" id="PTHR35848">
    <property type="entry name" value="OXALATE-BINDING PROTEIN"/>
    <property type="match status" value="1"/>
</dbReference>
<dbReference type="PANTHER" id="PTHR35848:SF9">
    <property type="entry name" value="SLL1358 PROTEIN"/>
    <property type="match status" value="1"/>
</dbReference>
<keyword evidence="4" id="KW-1185">Reference proteome</keyword>
<evidence type="ECO:0000259" key="2">
    <source>
        <dbReference type="SMART" id="SM00835"/>
    </source>
</evidence>
<evidence type="ECO:0000313" key="4">
    <source>
        <dbReference type="Proteomes" id="UP000606490"/>
    </source>
</evidence>
<sequence>MQQFPIAQRTAGVNMRLDAGGIRELHWRKESEWAFMLYGAARITAVDQEGRHFAADVKEGDLWFFPAGIPHSIQGLGPDGCKFLLAFDDGAFSEDSTFLITDWFAHTPKGVLAQNFGWPAEAFERSPSEELYIFNGRKPGSLWDDLRSSSQPTVPEPFNFALMEVPPMRTRGGWVRIADCRNFTASRTMSVALVELEPGGLRELHWHPQADEWQYYISGRAR</sequence>
<dbReference type="InterPro" id="IPR006045">
    <property type="entry name" value="Cupin_1"/>
</dbReference>
<comment type="caution">
    <text evidence="3">The sequence shown here is derived from an EMBL/GenBank/DDBJ whole genome shotgun (WGS) entry which is preliminary data.</text>
</comment>
<gene>
    <name evidence="3" type="ORF">JMJ55_27595</name>
</gene>
<dbReference type="SUPFAM" id="SSF51182">
    <property type="entry name" value="RmlC-like cupins"/>
    <property type="match status" value="1"/>
</dbReference>